<organism evidence="1 2">
    <name type="scientific">Aromia moschata</name>
    <dbReference type="NCBI Taxonomy" id="1265417"/>
    <lineage>
        <taxon>Eukaryota</taxon>
        <taxon>Metazoa</taxon>
        <taxon>Ecdysozoa</taxon>
        <taxon>Arthropoda</taxon>
        <taxon>Hexapoda</taxon>
        <taxon>Insecta</taxon>
        <taxon>Pterygota</taxon>
        <taxon>Neoptera</taxon>
        <taxon>Endopterygota</taxon>
        <taxon>Coleoptera</taxon>
        <taxon>Polyphaga</taxon>
        <taxon>Cucujiformia</taxon>
        <taxon>Chrysomeloidea</taxon>
        <taxon>Cerambycidae</taxon>
        <taxon>Cerambycinae</taxon>
        <taxon>Callichromatini</taxon>
        <taxon>Aromia</taxon>
    </lineage>
</organism>
<proteinExistence type="predicted"/>
<reference evidence="1" key="1">
    <citation type="journal article" date="2023" name="Insect Mol. Biol.">
        <title>Genome sequencing provides insights into the evolution of gene families encoding plant cell wall-degrading enzymes in longhorned beetles.</title>
        <authorList>
            <person name="Shin N.R."/>
            <person name="Okamura Y."/>
            <person name="Kirsch R."/>
            <person name="Pauchet Y."/>
        </authorList>
    </citation>
    <scope>NUCLEOTIDE SEQUENCE</scope>
    <source>
        <strain evidence="1">AMC_N1</strain>
    </source>
</reference>
<sequence>MHPDVSNLWTIFNTVWNLTQRFKTTKLSLHTSSVDNLLFSPSMEPILVSQGEYVAWWNLKRFQETPQKGGKPKSIGILDSICKDVSSMDLSFWGDRQYIKNIEYLLACINLHGRPRCLSASKDFNSFLTVDEKGKIYVMDIVTNSSD</sequence>
<comment type="caution">
    <text evidence="1">The sequence shown here is derived from an EMBL/GenBank/DDBJ whole genome shotgun (WGS) entry which is preliminary data.</text>
</comment>
<dbReference type="AlphaFoldDB" id="A0AAV8ZG21"/>
<dbReference type="Proteomes" id="UP001162162">
    <property type="component" value="Unassembled WGS sequence"/>
</dbReference>
<dbReference type="InterPro" id="IPR036322">
    <property type="entry name" value="WD40_repeat_dom_sf"/>
</dbReference>
<evidence type="ECO:0000313" key="2">
    <source>
        <dbReference type="Proteomes" id="UP001162162"/>
    </source>
</evidence>
<dbReference type="EMBL" id="JAPWTK010000003">
    <property type="protein sequence ID" value="KAJ8962338.1"/>
    <property type="molecule type" value="Genomic_DNA"/>
</dbReference>
<keyword evidence="2" id="KW-1185">Reference proteome</keyword>
<accession>A0AAV8ZG21</accession>
<evidence type="ECO:0000313" key="1">
    <source>
        <dbReference type="EMBL" id="KAJ8962338.1"/>
    </source>
</evidence>
<protein>
    <submittedName>
        <fullName evidence="1">Uncharacterized protein</fullName>
    </submittedName>
</protein>
<dbReference type="InterPro" id="IPR015943">
    <property type="entry name" value="WD40/YVTN_repeat-like_dom_sf"/>
</dbReference>
<dbReference type="Gene3D" id="2.130.10.10">
    <property type="entry name" value="YVTN repeat-like/Quinoprotein amine dehydrogenase"/>
    <property type="match status" value="1"/>
</dbReference>
<dbReference type="SUPFAM" id="SSF50978">
    <property type="entry name" value="WD40 repeat-like"/>
    <property type="match status" value="1"/>
</dbReference>
<name>A0AAV8ZG21_9CUCU</name>
<gene>
    <name evidence="1" type="ORF">NQ318_018320</name>
</gene>